<dbReference type="EMBL" id="CAVN010000088">
    <property type="protein sequence ID" value="CDF57480.1"/>
    <property type="molecule type" value="Genomic_DNA"/>
</dbReference>
<evidence type="ECO:0000313" key="14">
    <source>
        <dbReference type="Proteomes" id="UP000014923"/>
    </source>
</evidence>
<dbReference type="InterPro" id="IPR005288">
    <property type="entry name" value="NadB"/>
</dbReference>
<evidence type="ECO:0000256" key="3">
    <source>
        <dbReference type="ARBA" id="ARBA00008562"/>
    </source>
</evidence>
<evidence type="ECO:0000256" key="6">
    <source>
        <dbReference type="ARBA" id="ARBA00022630"/>
    </source>
</evidence>
<feature type="domain" description="FAD-dependent oxidoreductase 2 FAD-binding" evidence="12">
    <location>
        <begin position="6"/>
        <end position="368"/>
    </location>
</feature>
<dbReference type="GO" id="GO:0034628">
    <property type="term" value="P:'de novo' NAD+ biosynthetic process from L-aspartate"/>
    <property type="evidence" value="ECO:0007669"/>
    <property type="project" value="TreeGrafter"/>
</dbReference>
<dbReference type="UniPathway" id="UPA00253">
    <property type="reaction ID" value="UER00326"/>
</dbReference>
<dbReference type="GO" id="GO:0033765">
    <property type="term" value="F:steroid dehydrogenase activity, acting on the CH-CH group of donors"/>
    <property type="evidence" value="ECO:0007669"/>
    <property type="project" value="UniProtKB-ARBA"/>
</dbReference>
<comment type="pathway">
    <text evidence="2">Cofactor biosynthesis; NAD(+) biosynthesis; iminoaspartate from L-aspartate (oxidase route): step 1/1.</text>
</comment>
<dbReference type="Gene3D" id="3.50.50.60">
    <property type="entry name" value="FAD/NAD(P)-binding domain"/>
    <property type="match status" value="1"/>
</dbReference>
<name>R7RQF9_9CLOT</name>
<dbReference type="PANTHER" id="PTHR42716">
    <property type="entry name" value="L-ASPARTATE OXIDASE"/>
    <property type="match status" value="1"/>
</dbReference>
<evidence type="ECO:0000256" key="8">
    <source>
        <dbReference type="ARBA" id="ARBA00022827"/>
    </source>
</evidence>
<comment type="caution">
    <text evidence="13">The sequence shown here is derived from an EMBL/GenBank/DDBJ whole genome shotgun (WGS) entry which is preliminary data.</text>
</comment>
<comment type="catalytic activity">
    <reaction evidence="11">
        <text>L-aspartate + O2 = iminosuccinate + H2O2</text>
        <dbReference type="Rhea" id="RHEA:25876"/>
        <dbReference type="ChEBI" id="CHEBI:15379"/>
        <dbReference type="ChEBI" id="CHEBI:16240"/>
        <dbReference type="ChEBI" id="CHEBI:29991"/>
        <dbReference type="ChEBI" id="CHEBI:77875"/>
        <dbReference type="EC" id="1.4.3.16"/>
    </reaction>
    <physiologicalReaction direction="left-to-right" evidence="11">
        <dbReference type="Rhea" id="RHEA:25877"/>
    </physiologicalReaction>
</comment>
<dbReference type="SUPFAM" id="SSF51905">
    <property type="entry name" value="FAD/NAD(P)-binding domain"/>
    <property type="match status" value="1"/>
</dbReference>
<dbReference type="InterPro" id="IPR003953">
    <property type="entry name" value="FAD-dep_OxRdtase_2_FAD-bd"/>
</dbReference>
<evidence type="ECO:0000313" key="13">
    <source>
        <dbReference type="EMBL" id="CDF57480.1"/>
    </source>
</evidence>
<evidence type="ECO:0000256" key="2">
    <source>
        <dbReference type="ARBA" id="ARBA00004950"/>
    </source>
</evidence>
<evidence type="ECO:0000259" key="12">
    <source>
        <dbReference type="Pfam" id="PF00890"/>
    </source>
</evidence>
<evidence type="ECO:0000256" key="11">
    <source>
        <dbReference type="ARBA" id="ARBA00048305"/>
    </source>
</evidence>
<accession>R7RQF9</accession>
<evidence type="ECO:0000256" key="9">
    <source>
        <dbReference type="ARBA" id="ARBA00023002"/>
    </source>
</evidence>
<evidence type="ECO:0000256" key="1">
    <source>
        <dbReference type="ARBA" id="ARBA00001974"/>
    </source>
</evidence>
<dbReference type="Proteomes" id="UP000014923">
    <property type="component" value="Unassembled WGS sequence"/>
</dbReference>
<proteinExistence type="inferred from homology"/>
<dbReference type="InterPro" id="IPR036188">
    <property type="entry name" value="FAD/NAD-bd_sf"/>
</dbReference>
<dbReference type="NCBIfam" id="NF004820">
    <property type="entry name" value="PRK06175.1"/>
    <property type="match status" value="1"/>
</dbReference>
<dbReference type="SUPFAM" id="SSF56425">
    <property type="entry name" value="Succinate dehydrogenase/fumarate reductase flavoprotein, catalytic domain"/>
    <property type="match status" value="1"/>
</dbReference>
<evidence type="ECO:0000256" key="7">
    <source>
        <dbReference type="ARBA" id="ARBA00022642"/>
    </source>
</evidence>
<dbReference type="RefSeq" id="WP_018660672.1">
    <property type="nucleotide sequence ID" value="NZ_HF952018.1"/>
</dbReference>
<dbReference type="AlphaFoldDB" id="R7RQF9"/>
<evidence type="ECO:0000256" key="5">
    <source>
        <dbReference type="ARBA" id="ARBA00021901"/>
    </source>
</evidence>
<organism evidence="13 14">
    <name type="scientific">Thermobrachium celere DSM 8682</name>
    <dbReference type="NCBI Taxonomy" id="941824"/>
    <lineage>
        <taxon>Bacteria</taxon>
        <taxon>Bacillati</taxon>
        <taxon>Bacillota</taxon>
        <taxon>Clostridia</taxon>
        <taxon>Eubacteriales</taxon>
        <taxon>Clostridiaceae</taxon>
        <taxon>Thermobrachium</taxon>
    </lineage>
</organism>
<keyword evidence="14" id="KW-1185">Reference proteome</keyword>
<dbReference type="Pfam" id="PF00890">
    <property type="entry name" value="FAD_binding_2"/>
    <property type="match status" value="1"/>
</dbReference>
<comment type="cofactor">
    <cofactor evidence="1">
        <name>FAD</name>
        <dbReference type="ChEBI" id="CHEBI:57692"/>
    </cofactor>
</comment>
<evidence type="ECO:0000256" key="4">
    <source>
        <dbReference type="ARBA" id="ARBA00012173"/>
    </source>
</evidence>
<sequence>MKLISDVLIVGTGIAGLFTALNLSENLNITIVTKSTLTDSNSYLAQGGISTAYDVNDIEDFVKDTLHAGNFKNNPSIVYMVAKESRDVIDTLINFEVKFDSLNGQLLYTKEGGHSKNRILHHKDYTGKHVIDTLITKLKSRKNIKILKNSTLVDLIVKENKCLGGTFIKNNKLIDIYSKYTVLATGGIGGLFKNSTNARILTGDALSISLRYGIKLKDIEYIQFHPTALYNKTSERMFLISESLRGEGAILKNIYGQRFVNELLPRDKVANKIWNELKEKNCKFVYLDISHLDKNYIRNRFPLIYNTCLEYGIDITKDPIPVRPAQHYYMGGIEVDEFSRTSMDNLFAVGEVSCTGLHGNNRLASNSLLEGLVFGKRCSDYINKNISSQKIEVLKVDKNIDEIILENKNLFRNTLRKHRSDINDELI</sequence>
<protein>
    <recommendedName>
        <fullName evidence="5">L-aspartate oxidase</fullName>
        <ecNumber evidence="4">1.4.3.16</ecNumber>
    </recommendedName>
    <alternativeName>
        <fullName evidence="10">Quinolinate synthase B</fullName>
    </alternativeName>
</protein>
<dbReference type="Gene3D" id="3.90.700.10">
    <property type="entry name" value="Succinate dehydrogenase/fumarate reductase flavoprotein, catalytic domain"/>
    <property type="match status" value="1"/>
</dbReference>
<reference evidence="13" key="1">
    <citation type="submission" date="2013-03" db="EMBL/GenBank/DDBJ databases">
        <title>Draft genome sequence of the hydrogen-ethanol-producing anaerobic alkalithermophilic Caloramator celere.</title>
        <authorList>
            <person name="Ciranna A."/>
            <person name="Larjo A."/>
            <person name="Kivisto A."/>
            <person name="Santala V."/>
            <person name="Roos C."/>
            <person name="Karp M."/>
        </authorList>
    </citation>
    <scope>NUCLEOTIDE SEQUENCE [LARGE SCALE GENOMIC DNA]</scope>
    <source>
        <strain evidence="13">DSM 8682</strain>
    </source>
</reference>
<keyword evidence="7" id="KW-0662">Pyridine nucleotide biosynthesis</keyword>
<gene>
    <name evidence="13" type="ORF">TCEL_01394</name>
</gene>
<dbReference type="HOGENOM" id="CLU_014312_3_1_9"/>
<dbReference type="GO" id="GO:0008734">
    <property type="term" value="F:L-aspartate oxidase activity"/>
    <property type="evidence" value="ECO:0007669"/>
    <property type="project" value="UniProtKB-EC"/>
</dbReference>
<evidence type="ECO:0000256" key="10">
    <source>
        <dbReference type="ARBA" id="ARBA00030386"/>
    </source>
</evidence>
<keyword evidence="8" id="KW-0274">FAD</keyword>
<keyword evidence="6" id="KW-0285">Flavoprotein</keyword>
<dbReference type="OrthoDB" id="9806724at2"/>
<comment type="similarity">
    <text evidence="3">Belongs to the FAD-dependent oxidoreductase 2 family. NadB subfamily.</text>
</comment>
<dbReference type="FunFam" id="3.90.700.10:FF:000002">
    <property type="entry name" value="L-aspartate oxidase"/>
    <property type="match status" value="1"/>
</dbReference>
<dbReference type="InterPro" id="IPR027477">
    <property type="entry name" value="Succ_DH/fumarate_Rdtase_cat_sf"/>
</dbReference>
<dbReference type="PANTHER" id="PTHR42716:SF2">
    <property type="entry name" value="L-ASPARTATE OXIDASE, CHLOROPLASTIC"/>
    <property type="match status" value="1"/>
</dbReference>
<keyword evidence="9 13" id="KW-0560">Oxidoreductase</keyword>
<dbReference type="PRINTS" id="PR00368">
    <property type="entry name" value="FADPNR"/>
</dbReference>
<dbReference type="EC" id="1.4.3.16" evidence="4"/>
<dbReference type="eggNOG" id="COG0029">
    <property type="taxonomic scope" value="Bacteria"/>
</dbReference>